<feature type="domain" description="Cyclic nucleotide-binding" evidence="4">
    <location>
        <begin position="69"/>
        <end position="189"/>
    </location>
</feature>
<dbReference type="Proteomes" id="UP000326780">
    <property type="component" value="Chromosome"/>
</dbReference>
<keyword evidence="2" id="KW-0238">DNA-binding</keyword>
<dbReference type="PANTHER" id="PTHR24567">
    <property type="entry name" value="CRP FAMILY TRANSCRIPTIONAL REGULATORY PROTEIN"/>
    <property type="match status" value="1"/>
</dbReference>
<evidence type="ECO:0000313" key="6">
    <source>
        <dbReference type="EMBL" id="QFZ84744.1"/>
    </source>
</evidence>
<dbReference type="PROSITE" id="PS50042">
    <property type="entry name" value="CNMP_BINDING_3"/>
    <property type="match status" value="1"/>
</dbReference>
<dbReference type="Pfam" id="PF00027">
    <property type="entry name" value="cNMP_binding"/>
    <property type="match status" value="1"/>
</dbReference>
<dbReference type="InterPro" id="IPR012318">
    <property type="entry name" value="HTH_CRP"/>
</dbReference>
<name>A0A5Q0M800_VARPD</name>
<dbReference type="EMBL" id="CP045644">
    <property type="protein sequence ID" value="QFZ84744.1"/>
    <property type="molecule type" value="Genomic_DNA"/>
</dbReference>
<dbReference type="PANTHER" id="PTHR24567:SF68">
    <property type="entry name" value="DNA-BINDING TRANSCRIPTIONAL DUAL REGULATOR CRP"/>
    <property type="match status" value="1"/>
</dbReference>
<dbReference type="GO" id="GO:0005829">
    <property type="term" value="C:cytosol"/>
    <property type="evidence" value="ECO:0007669"/>
    <property type="project" value="TreeGrafter"/>
</dbReference>
<evidence type="ECO:0000256" key="2">
    <source>
        <dbReference type="ARBA" id="ARBA00023125"/>
    </source>
</evidence>
<evidence type="ECO:0000313" key="7">
    <source>
        <dbReference type="Proteomes" id="UP000326780"/>
    </source>
</evidence>
<dbReference type="InterPro" id="IPR036390">
    <property type="entry name" value="WH_DNA-bd_sf"/>
</dbReference>
<evidence type="ECO:0000259" key="5">
    <source>
        <dbReference type="PROSITE" id="PS51063"/>
    </source>
</evidence>
<dbReference type="InterPro" id="IPR018490">
    <property type="entry name" value="cNMP-bd_dom_sf"/>
</dbReference>
<dbReference type="Pfam" id="PF13545">
    <property type="entry name" value="HTH_Crp_2"/>
    <property type="match status" value="1"/>
</dbReference>
<dbReference type="SUPFAM" id="SSF46785">
    <property type="entry name" value="Winged helix' DNA-binding domain"/>
    <property type="match status" value="1"/>
</dbReference>
<evidence type="ECO:0000256" key="3">
    <source>
        <dbReference type="ARBA" id="ARBA00023163"/>
    </source>
</evidence>
<sequence length="294" mass="32904">MASKEHRLRWTGLPTRKLARSSGGIHHASQIHCGEFSTWAVPWALLTVVWKTKMKFAKTASEWLEGTAWISNLTPIARDRVLADCYEHVYKNKEYVVRLKDPSLTWIGVIDGLLKVSSVTNEGRTVIFTAVPAGSWVGEGSVIKREPRRYELIAIRETRVLHMPRSTFMWLLETSYDFCRHIIDHLNERTGQFIAMIESSRISDPTAKVAAAICNLYNPVLYPMKGALLNISQAELGEIAGCSRATINTVLQRLKRAGLVHPEYGGILVLNVEELRDLAFREPSKKGGDGSCSG</sequence>
<dbReference type="GO" id="GO:0003700">
    <property type="term" value="F:DNA-binding transcription factor activity"/>
    <property type="evidence" value="ECO:0007669"/>
    <property type="project" value="TreeGrafter"/>
</dbReference>
<dbReference type="PROSITE" id="PS51063">
    <property type="entry name" value="HTH_CRP_2"/>
    <property type="match status" value="1"/>
</dbReference>
<dbReference type="InterPro" id="IPR036388">
    <property type="entry name" value="WH-like_DNA-bd_sf"/>
</dbReference>
<dbReference type="AlphaFoldDB" id="A0A5Q0M800"/>
<organism evidence="6 7">
    <name type="scientific">Variovorax paradoxus</name>
    <dbReference type="NCBI Taxonomy" id="34073"/>
    <lineage>
        <taxon>Bacteria</taxon>
        <taxon>Pseudomonadati</taxon>
        <taxon>Pseudomonadota</taxon>
        <taxon>Betaproteobacteria</taxon>
        <taxon>Burkholderiales</taxon>
        <taxon>Comamonadaceae</taxon>
        <taxon>Variovorax</taxon>
    </lineage>
</organism>
<dbReference type="InterPro" id="IPR050397">
    <property type="entry name" value="Env_Response_Regulators"/>
</dbReference>
<evidence type="ECO:0000256" key="1">
    <source>
        <dbReference type="ARBA" id="ARBA00023015"/>
    </source>
</evidence>
<dbReference type="SUPFAM" id="SSF51206">
    <property type="entry name" value="cAMP-binding domain-like"/>
    <property type="match status" value="1"/>
</dbReference>
<dbReference type="GO" id="GO:0003677">
    <property type="term" value="F:DNA binding"/>
    <property type="evidence" value="ECO:0007669"/>
    <property type="project" value="UniProtKB-KW"/>
</dbReference>
<evidence type="ECO:0000259" key="4">
    <source>
        <dbReference type="PROSITE" id="PS50042"/>
    </source>
</evidence>
<keyword evidence="1" id="KW-0805">Transcription regulation</keyword>
<dbReference type="InterPro" id="IPR000595">
    <property type="entry name" value="cNMP-bd_dom"/>
</dbReference>
<dbReference type="CDD" id="cd00038">
    <property type="entry name" value="CAP_ED"/>
    <property type="match status" value="1"/>
</dbReference>
<gene>
    <name evidence="6" type="ORF">GFK26_19220</name>
</gene>
<reference evidence="6 7" key="1">
    <citation type="submission" date="2019-10" db="EMBL/GenBank/DDBJ databases">
        <title>Complete genome sequence of Variovorax paradoxus 5C-2.</title>
        <authorList>
            <person name="Gogoleva N.E."/>
            <person name="Balkin A.S."/>
        </authorList>
    </citation>
    <scope>NUCLEOTIDE SEQUENCE [LARGE SCALE GENOMIC DNA]</scope>
    <source>
        <strain evidence="6 7">5C-2</strain>
    </source>
</reference>
<dbReference type="InterPro" id="IPR014710">
    <property type="entry name" value="RmlC-like_jellyroll"/>
</dbReference>
<feature type="domain" description="HTH crp-type" evidence="5">
    <location>
        <begin position="203"/>
        <end position="273"/>
    </location>
</feature>
<dbReference type="Gene3D" id="2.60.120.10">
    <property type="entry name" value="Jelly Rolls"/>
    <property type="match status" value="1"/>
</dbReference>
<dbReference type="SMART" id="SM00419">
    <property type="entry name" value="HTH_CRP"/>
    <property type="match status" value="1"/>
</dbReference>
<keyword evidence="3" id="KW-0804">Transcription</keyword>
<proteinExistence type="predicted"/>
<accession>A0A5Q0M800</accession>
<protein>
    <submittedName>
        <fullName evidence="6">Helix-turn-helix domain-containing protein</fullName>
    </submittedName>
</protein>
<dbReference type="Gene3D" id="1.10.10.10">
    <property type="entry name" value="Winged helix-like DNA-binding domain superfamily/Winged helix DNA-binding domain"/>
    <property type="match status" value="1"/>
</dbReference>